<dbReference type="Proteomes" id="UP000424673">
    <property type="component" value="Chromosome"/>
</dbReference>
<dbReference type="GO" id="GO:0032259">
    <property type="term" value="P:methylation"/>
    <property type="evidence" value="ECO:0007669"/>
    <property type="project" value="UniProtKB-KW"/>
</dbReference>
<comment type="catalytic activity">
    <reaction evidence="5">
        <text>a 2'-deoxyadenosine in DNA + S-adenosyl-L-methionine = an N(6)-methyl-2'-deoxyadenosine in DNA + S-adenosyl-L-homocysteine + H(+)</text>
        <dbReference type="Rhea" id="RHEA:15197"/>
        <dbReference type="Rhea" id="RHEA-COMP:12418"/>
        <dbReference type="Rhea" id="RHEA-COMP:12419"/>
        <dbReference type="ChEBI" id="CHEBI:15378"/>
        <dbReference type="ChEBI" id="CHEBI:57856"/>
        <dbReference type="ChEBI" id="CHEBI:59789"/>
        <dbReference type="ChEBI" id="CHEBI:90615"/>
        <dbReference type="ChEBI" id="CHEBI:90616"/>
        <dbReference type="EC" id="2.1.1.72"/>
    </reaction>
</comment>
<gene>
    <name evidence="9" type="ORF">F7D13_09055</name>
</gene>
<evidence type="ECO:0000256" key="1">
    <source>
        <dbReference type="ARBA" id="ARBA00006594"/>
    </source>
</evidence>
<proteinExistence type="inferred from homology"/>
<dbReference type="InterPro" id="IPR050953">
    <property type="entry name" value="N4_N6_ade-DNA_methylase"/>
</dbReference>
<name>A0ABX6ELB8_9HYPH</name>
<feature type="region of interest" description="Disordered" evidence="6">
    <location>
        <begin position="943"/>
        <end position="978"/>
    </location>
</feature>
<organism evidence="9 10">
    <name type="scientific">Methylocystis rosea</name>
    <dbReference type="NCBI Taxonomy" id="173366"/>
    <lineage>
        <taxon>Bacteria</taxon>
        <taxon>Pseudomonadati</taxon>
        <taxon>Pseudomonadota</taxon>
        <taxon>Alphaproteobacteria</taxon>
        <taxon>Hyphomicrobiales</taxon>
        <taxon>Methylocystaceae</taxon>
        <taxon>Methylocystis</taxon>
    </lineage>
</organism>
<protein>
    <recommendedName>
        <fullName evidence="2">site-specific DNA-methyltransferase (adenine-specific)</fullName>
        <ecNumber evidence="2">2.1.1.72</ecNumber>
    </recommendedName>
</protein>
<reference evidence="10" key="1">
    <citation type="submission" date="2019-09" db="EMBL/GenBank/DDBJ databases">
        <title>Isolation and complete genome sequencing of Methylocystis species.</title>
        <authorList>
            <person name="Rumah B.L."/>
            <person name="Stead C.E."/>
            <person name="Stevens B.C."/>
            <person name="Minton N.P."/>
            <person name="Grosse-Honebrink A."/>
            <person name="Zhang Y."/>
        </authorList>
    </citation>
    <scope>NUCLEOTIDE SEQUENCE [LARGE SCALE GENOMIC DNA]</scope>
    <source>
        <strain evidence="10">BRCS1</strain>
    </source>
</reference>
<evidence type="ECO:0000259" key="8">
    <source>
        <dbReference type="Pfam" id="PF18135"/>
    </source>
</evidence>
<feature type="domain" description="DNA methylase adenine-specific" evidence="7">
    <location>
        <begin position="302"/>
        <end position="489"/>
    </location>
</feature>
<sequence length="1100" mass="120931">MSTFGKSCKAKLANRAAAGAPEDQLRAPLEGLFKELSTLVGLQEATVTLVGESALGALATRPDYAVTVHNALVGFIEVKAPGKGADPRRFAEEHDKKQWTKLKSLPNLLYTDGNSFSLWRDGKLVDQLVELEGDVETAGVKLAAPTTLLPLISDFLRWNPEPPRSVKQLAETAARLCRLLRDEVTEELQRDNPGLTSLAKEWRGLLFPQATDDEFADGYAQAVTFGLLVARAKDIELKSGIDKAALELRKSNSLIGTALRLLTDSPEVQEALDSALRTLARVLDAVHWPTLTKGDPDAWLYFYEDFLAVYDNALRKRTGSYYTPPEVVAAMVRLVDEALRDPALFGLPQGLASREVTLADPAVGTGAYLLGAMRSIAQTVEADLGPGAVPGAIASAIERLIGFEMQFGPYAVAQLRLMAEIQTLMGVKDAANLPALRLFITDTLGDPYATQTQFSALTQPIGESRKQANKIKRDERITVVIGNPPYKEKAKGRGGWIESGSDTNKKLPTPMSRWSPPPEWGVSAHAKHLKNLYVYFWRWATLKVFGSGRYAATGEKDEDRAGIVCFITVAGFLNGPGFQKMRDDLRRDCSDIWVIDCSPEGHQPDVPTRVFQGVQQPVCIVLAVRPAGKDRTKPAHLRFRSLPAGKREEKFEALAEVSLADEGWIDGPSGWRDPFLPEAADSWSAFAPLEDMFEYNGSGVMPGRTWVIAPDTSSLLTRWKELTGEKDAARKQLLFHPHIRGGEPGDKHIRKTVARALTGHPAPTGMILNEAGAMTPAERYGFRTLDRQWIIPDARLINQPNPTLWDWHSNKQMYLTSPEDRTPTNGPICSFTDLIPDLHHYNGRGGRVFPLWRDAAAKIPNIKPELIAHLSVAYGFPVSPEDVMAYIAAVLAHPAFTARFQADLVRPGLRVPITADASLFSEAAKLGREVIGLHCYGERFADPEAGRPAGPPRLPKKESPVIPVGGGISGAPEPLPDTMDYDPAARRLSIGKGRIDNVPQAVWDYEVSGKNVLRQWFSYRKRDRSRPIIGDRRPPSPLDKIQPDRWLDEYTSDLMNLLHVLGRLVKLEPGQANLLERICAAPLLPAAFAEAEAEADDPAC</sequence>
<feature type="domain" description="Type ISP restriction-modification enzyme LLaBIII C-terminal specificity" evidence="8">
    <location>
        <begin position="691"/>
        <end position="1026"/>
    </location>
</feature>
<keyword evidence="10" id="KW-1185">Reference proteome</keyword>
<dbReference type="InterPro" id="IPR003356">
    <property type="entry name" value="DNA_methylase_A-5"/>
</dbReference>
<dbReference type="PANTHER" id="PTHR33841">
    <property type="entry name" value="DNA METHYLTRANSFERASE YEEA-RELATED"/>
    <property type="match status" value="1"/>
</dbReference>
<dbReference type="PRINTS" id="PR00507">
    <property type="entry name" value="N12N6MTFRASE"/>
</dbReference>
<evidence type="ECO:0000256" key="6">
    <source>
        <dbReference type="SAM" id="MobiDB-lite"/>
    </source>
</evidence>
<evidence type="ECO:0000256" key="5">
    <source>
        <dbReference type="ARBA" id="ARBA00047942"/>
    </source>
</evidence>
<evidence type="ECO:0000259" key="7">
    <source>
        <dbReference type="Pfam" id="PF02384"/>
    </source>
</evidence>
<evidence type="ECO:0000256" key="2">
    <source>
        <dbReference type="ARBA" id="ARBA00011900"/>
    </source>
</evidence>
<evidence type="ECO:0000256" key="3">
    <source>
        <dbReference type="ARBA" id="ARBA00022603"/>
    </source>
</evidence>
<dbReference type="PANTHER" id="PTHR33841:SF1">
    <property type="entry name" value="DNA METHYLTRANSFERASE A"/>
    <property type="match status" value="1"/>
</dbReference>
<accession>A0ABX6ELB8</accession>
<dbReference type="EC" id="2.1.1.72" evidence="2"/>
<dbReference type="SUPFAM" id="SSF53335">
    <property type="entry name" value="S-adenosyl-L-methionine-dependent methyltransferases"/>
    <property type="match status" value="1"/>
</dbReference>
<dbReference type="GO" id="GO:0008168">
    <property type="term" value="F:methyltransferase activity"/>
    <property type="evidence" value="ECO:0007669"/>
    <property type="project" value="UniProtKB-KW"/>
</dbReference>
<reference evidence="9 10" key="2">
    <citation type="journal article" date="2021" name="AMB Express">
        <title>Isolation and characterisation of Methylocystis spp. for poly-3-hydroxybutyrate production using waste methane feedstocks.</title>
        <authorList>
            <person name="Rumah B.L."/>
            <person name="Stead C.E."/>
            <person name="Claxton Stevens B.H."/>
            <person name="Minton N.P."/>
            <person name="Grosse-Honebrink A."/>
            <person name="Zhang Y."/>
        </authorList>
    </citation>
    <scope>NUCLEOTIDE SEQUENCE [LARGE SCALE GENOMIC DNA]</scope>
    <source>
        <strain evidence="9 10">BRCS1</strain>
    </source>
</reference>
<evidence type="ECO:0000313" key="9">
    <source>
        <dbReference type="EMBL" id="QGM95607.1"/>
    </source>
</evidence>
<feature type="region of interest" description="Disordered" evidence="6">
    <location>
        <begin position="490"/>
        <end position="515"/>
    </location>
</feature>
<dbReference type="EMBL" id="CP044328">
    <property type="protein sequence ID" value="QGM95607.1"/>
    <property type="molecule type" value="Genomic_DNA"/>
</dbReference>
<evidence type="ECO:0000313" key="10">
    <source>
        <dbReference type="Proteomes" id="UP000424673"/>
    </source>
</evidence>
<dbReference type="Gene3D" id="3.40.50.150">
    <property type="entry name" value="Vaccinia Virus protein VP39"/>
    <property type="match status" value="1"/>
</dbReference>
<dbReference type="Pfam" id="PF02384">
    <property type="entry name" value="N6_Mtase"/>
    <property type="match status" value="1"/>
</dbReference>
<dbReference type="InterPro" id="IPR029063">
    <property type="entry name" value="SAM-dependent_MTases_sf"/>
</dbReference>
<dbReference type="InterPro" id="IPR041635">
    <property type="entry name" value="Type_ISP_LLaBIII_C"/>
</dbReference>
<evidence type="ECO:0000256" key="4">
    <source>
        <dbReference type="ARBA" id="ARBA00022679"/>
    </source>
</evidence>
<comment type="similarity">
    <text evidence="1">Belongs to the N(4)/N(6)-methyltransferase family.</text>
</comment>
<keyword evidence="3 9" id="KW-0489">Methyltransferase</keyword>
<keyword evidence="4" id="KW-0808">Transferase</keyword>
<dbReference type="Pfam" id="PF18135">
    <property type="entry name" value="Type_ISP_C"/>
    <property type="match status" value="1"/>
</dbReference>